<keyword evidence="1" id="KW-0472">Membrane</keyword>
<dbReference type="Pfam" id="PF20584">
    <property type="entry name" value="DUF6787"/>
    <property type="match status" value="1"/>
</dbReference>
<dbReference type="InterPro" id="IPR046714">
    <property type="entry name" value="DUF6787"/>
</dbReference>
<evidence type="ECO:0000313" key="3">
    <source>
        <dbReference type="EMBL" id="KAL3772867.1"/>
    </source>
</evidence>
<evidence type="ECO:0000259" key="2">
    <source>
        <dbReference type="Pfam" id="PF20584"/>
    </source>
</evidence>
<dbReference type="EMBL" id="JALLBG020000001">
    <property type="protein sequence ID" value="KAL3772867.1"/>
    <property type="molecule type" value="Genomic_DNA"/>
</dbReference>
<sequence>MPPRNTPRWYAEMALICTVFGITGTSTMFLVRPAVSDVLGLKGSFKEGPWSYRICSLVIMTPIYSTLLVIIGTIFGRHAYFRHFSVKMFSRFGVPPELMDKNYHVNAKNFKKW</sequence>
<accession>A0ABD3NDR0</accession>
<evidence type="ECO:0000256" key="1">
    <source>
        <dbReference type="SAM" id="Phobius"/>
    </source>
</evidence>
<keyword evidence="4" id="KW-1185">Reference proteome</keyword>
<gene>
    <name evidence="3" type="ORF">ACHAWU_000524</name>
</gene>
<dbReference type="AlphaFoldDB" id="A0ABD3NDR0"/>
<protein>
    <recommendedName>
        <fullName evidence="2">DUF6787 domain-containing protein</fullName>
    </recommendedName>
</protein>
<feature type="domain" description="DUF6787" evidence="2">
    <location>
        <begin position="16"/>
        <end position="93"/>
    </location>
</feature>
<feature type="transmembrane region" description="Helical" evidence="1">
    <location>
        <begin position="50"/>
        <end position="75"/>
    </location>
</feature>
<evidence type="ECO:0000313" key="4">
    <source>
        <dbReference type="Proteomes" id="UP001530293"/>
    </source>
</evidence>
<comment type="caution">
    <text evidence="3">The sequence shown here is derived from an EMBL/GenBank/DDBJ whole genome shotgun (WGS) entry which is preliminary data.</text>
</comment>
<keyword evidence="1" id="KW-0812">Transmembrane</keyword>
<name>A0ABD3NDR0_9STRA</name>
<keyword evidence="1" id="KW-1133">Transmembrane helix</keyword>
<dbReference type="Proteomes" id="UP001530293">
    <property type="component" value="Unassembled WGS sequence"/>
</dbReference>
<feature type="transmembrane region" description="Helical" evidence="1">
    <location>
        <begin position="9"/>
        <end position="30"/>
    </location>
</feature>
<reference evidence="3 4" key="1">
    <citation type="submission" date="2024-10" db="EMBL/GenBank/DDBJ databases">
        <title>Updated reference genomes for cyclostephanoid diatoms.</title>
        <authorList>
            <person name="Roberts W.R."/>
            <person name="Alverson A.J."/>
        </authorList>
    </citation>
    <scope>NUCLEOTIDE SEQUENCE [LARGE SCALE GENOMIC DNA]</scope>
    <source>
        <strain evidence="3 4">AJA232-27</strain>
    </source>
</reference>
<proteinExistence type="predicted"/>
<organism evidence="3 4">
    <name type="scientific">Discostella pseudostelligera</name>
    <dbReference type="NCBI Taxonomy" id="259834"/>
    <lineage>
        <taxon>Eukaryota</taxon>
        <taxon>Sar</taxon>
        <taxon>Stramenopiles</taxon>
        <taxon>Ochrophyta</taxon>
        <taxon>Bacillariophyta</taxon>
        <taxon>Coscinodiscophyceae</taxon>
        <taxon>Thalassiosirophycidae</taxon>
        <taxon>Stephanodiscales</taxon>
        <taxon>Stephanodiscaceae</taxon>
        <taxon>Discostella</taxon>
    </lineage>
</organism>